<evidence type="ECO:0000256" key="7">
    <source>
        <dbReference type="ARBA" id="ARBA00022600"/>
    </source>
</evidence>
<dbReference type="SUPFAM" id="SSF51011">
    <property type="entry name" value="Glycosyl hydrolase domain"/>
    <property type="match status" value="1"/>
</dbReference>
<dbReference type="InterPro" id="IPR044143">
    <property type="entry name" value="GlgB_N_E_set_prok"/>
</dbReference>
<evidence type="ECO:0000256" key="10">
    <source>
        <dbReference type="ARBA" id="ARBA00023056"/>
    </source>
</evidence>
<dbReference type="GO" id="GO:0005829">
    <property type="term" value="C:cytosol"/>
    <property type="evidence" value="ECO:0007669"/>
    <property type="project" value="TreeGrafter"/>
</dbReference>
<dbReference type="UniPathway" id="UPA00164"/>
<dbReference type="CDD" id="cd02855">
    <property type="entry name" value="E_set_GBE_prok_N"/>
    <property type="match status" value="1"/>
</dbReference>
<proteinExistence type="inferred from homology"/>
<dbReference type="InterPro" id="IPR013780">
    <property type="entry name" value="Glyco_hydro_b"/>
</dbReference>
<comment type="catalytic activity">
    <reaction evidence="2 12">
        <text>Transfers a segment of a (1-&gt;4)-alpha-D-glucan chain to a primary hydroxy group in a similar glucan chain.</text>
        <dbReference type="EC" id="2.4.1.18"/>
    </reaction>
</comment>
<dbReference type="Proteomes" id="UP000254794">
    <property type="component" value="Unassembled WGS sequence"/>
</dbReference>
<evidence type="ECO:0000256" key="5">
    <source>
        <dbReference type="ARBA" id="ARBA00005684"/>
    </source>
</evidence>
<evidence type="ECO:0000256" key="1">
    <source>
        <dbReference type="ARBA" id="ARBA00000439"/>
    </source>
</evidence>
<dbReference type="Pfam" id="PF02806">
    <property type="entry name" value="Alpha-amylase_C"/>
    <property type="match status" value="1"/>
</dbReference>
<dbReference type="InterPro" id="IPR004193">
    <property type="entry name" value="Glyco_hydro_13_N"/>
</dbReference>
<comment type="similarity">
    <text evidence="5 13">Belongs to the disproportionating enzyme family.</text>
</comment>
<dbReference type="OrthoDB" id="9800174at2"/>
<evidence type="ECO:0000256" key="11">
    <source>
        <dbReference type="ARBA" id="ARBA00023277"/>
    </source>
</evidence>
<dbReference type="InterPro" id="IPR013783">
    <property type="entry name" value="Ig-like_fold"/>
</dbReference>
<organism evidence="15 16">
    <name type="scientific">Legionella busanensis</name>
    <dbReference type="NCBI Taxonomy" id="190655"/>
    <lineage>
        <taxon>Bacteria</taxon>
        <taxon>Pseudomonadati</taxon>
        <taxon>Pseudomonadota</taxon>
        <taxon>Gammaproteobacteria</taxon>
        <taxon>Legionellales</taxon>
        <taxon>Legionellaceae</taxon>
        <taxon>Legionella</taxon>
    </lineage>
</organism>
<dbReference type="Gene3D" id="3.20.20.80">
    <property type="entry name" value="Glycosidases"/>
    <property type="match status" value="2"/>
</dbReference>
<evidence type="ECO:0000256" key="13">
    <source>
        <dbReference type="RuleBase" id="RU361207"/>
    </source>
</evidence>
<sequence length="1326" mass="154545">MDKTNNDSSQKALLDLARDAGILLSYEDAWKKKVTATPEVIICLLNRLGIPIEKIEQAPEFLKKSIEKKVAEKIDKNIVFWDGKAKEIPIFLTQDEVKAQLVYVITCEDGSLIKESIDLDKIKSKRKQTHGVKYIEKLIRIPALPIGYHHLKITLLSKKYTSLLIAAPTKFYTQNIVKEPCYGVFAPIYALHDEFTNKCGDLSTFAHFSRWLAEQDTKIVATMPFFASFSESHCEPSPYSPVSRLFWNDLYLNLNHIVNDIEEDKQCEIDEILNDQSLVNYPVAAKTKRQLFTKHIESFLADTELQEALQVYREKCPLIEQYSLFRAKNEVDNQTWHAWTAKDKKGKLKLNADLEKYYYYHLLAQWQFDKQLKSFKEELNQRGQLLYLDLPVGVHKDGFDTWYFQDSFLEGISIGAPPDPVFKHGQNWGSPPLSPETLKNTHFNYFILMLRNIFQYVDILRIDHVMGFNRLFWIPDNFPIAEGVYVQYPAEEMYAILSIESNRYKASIIGENLGCVPPITDEMMQQHDMIQMNITQYLLESKLPLEPLNELMLTSLNTHDMPTFFAFCQGLDIEKDKEENNLPLKAYHDAIQTRKKQILRLRKTLTKHQLDEDNLLESSIKFLAASKAKIFIINIEDLWQETKSQNIPASGPDKPNWRRKFAYSIEQIKTMSSVNHLLHMIRKLRPARAKIAKKPKQFSLISKDDLYLFNEGTHYQLYDHLGAHYIAKKGIKGVYFAVWAPNAHYVSVVGSFNFWHRGENPMSTVDDSGIWEVFIPNANPGDLYKFYIESKYHHYWAEKADPFAFLQEVPPNTASIVWHSNYQWHDETWMNKRGEHQRLNAPISIYEVHLGSWRRVPEEGGRFLNYRELAPLLAEYVLKMNFTHVELLPIMEHPFYGSWGYQTLGYFAPTARYGSPDDFKYLVDYLHQHNIGVILDWVPSHFPNDEHGLAYFDGTHLFEHSDPRKGFHPDWKSAIFNYGRHEVKSFLISSALYWLEQYHIDGLRVDAVASMLYLNYSRSEGEWIPNVHGGNENLEAIDFLQNLNKTIYHYFPDVQTFAEESTAWPGVSRPTYIGGLGFGFKWDMGWMHDTLSYLHLDPIHRRFHQHRLSFRMIYAFNENFTLSLSHDESVHGKGSLYSKMSGDEWQRFANLRLLFGYMFGLPGKKLLFMGNEFGQRSEWNHEVSIDWHVLDWPLHQGLQAWVAHLNKLYKEERALHDFDHESAGFEWIDCEDAHNSIYSFLRKSAKSELILIVLNCTPVTRFFYRIGVPKQGKWKLIASSDATQYGGSGNQDNLLDTEKHPFHYRDYSISLTLPGISVSFYKWIEK</sequence>
<evidence type="ECO:0000313" key="16">
    <source>
        <dbReference type="Proteomes" id="UP000254794"/>
    </source>
</evidence>
<feature type="active site" description="Nucleophile" evidence="12">
    <location>
        <position position="1006"/>
    </location>
</feature>
<evidence type="ECO:0000256" key="9">
    <source>
        <dbReference type="ARBA" id="ARBA00022679"/>
    </source>
</evidence>
<dbReference type="Gene3D" id="2.60.40.1180">
    <property type="entry name" value="Golgi alpha-mannosidase II"/>
    <property type="match status" value="1"/>
</dbReference>
<comment type="subunit">
    <text evidence="12">Monomer.</text>
</comment>
<comment type="function">
    <text evidence="3 12">Catalyzes the formation of the alpha-1,6-glucosidic linkages in glycogen by scission of a 1,4-alpha-linked oligosaccharide from growing alpha-1,4-glucan chains and the subsequent attachment of the oligosaccharide to the alpha-1,6 position.</text>
</comment>
<evidence type="ECO:0000256" key="12">
    <source>
        <dbReference type="HAMAP-Rule" id="MF_00685"/>
    </source>
</evidence>
<protein>
    <recommendedName>
        <fullName evidence="12">1,4-alpha-glucan branching enzyme GlgB</fullName>
        <ecNumber evidence="12">2.4.1.18</ecNumber>
    </recommendedName>
    <alternativeName>
        <fullName evidence="12">1,4-alpha-D-glucan:1,4-alpha-D-glucan 6-glucosyl-transferase</fullName>
    </alternativeName>
    <alternativeName>
        <fullName evidence="12">Alpha-(1-&gt;4)-glucan branching enzyme</fullName>
    </alternativeName>
    <alternativeName>
        <fullName evidence="12">Glycogen branching enzyme</fullName>
        <shortName evidence="12">BE</shortName>
    </alternativeName>
</protein>
<comment type="pathway">
    <text evidence="4 12">Glycan biosynthesis; glycogen biosynthesis.</text>
</comment>
<dbReference type="PANTHER" id="PTHR43651">
    <property type="entry name" value="1,4-ALPHA-GLUCAN-BRANCHING ENZYME"/>
    <property type="match status" value="1"/>
</dbReference>
<dbReference type="Pfam" id="PF21226">
    <property type="entry name" value="MalQ_N"/>
    <property type="match status" value="1"/>
</dbReference>
<feature type="domain" description="Glycosyl hydrolase family 13 catalytic" evidence="14">
    <location>
        <begin position="862"/>
        <end position="1212"/>
    </location>
</feature>
<dbReference type="GO" id="GO:0043169">
    <property type="term" value="F:cation binding"/>
    <property type="evidence" value="ECO:0007669"/>
    <property type="project" value="InterPro"/>
</dbReference>
<dbReference type="GO" id="GO:0004553">
    <property type="term" value="F:hydrolase activity, hydrolyzing O-glycosyl compounds"/>
    <property type="evidence" value="ECO:0007669"/>
    <property type="project" value="InterPro"/>
</dbReference>
<comment type="similarity">
    <text evidence="6 12">Belongs to the glycosyl hydrolase 13 family. GlgB subfamily.</text>
</comment>
<dbReference type="NCBIfam" id="TIGR00217">
    <property type="entry name" value="malQ"/>
    <property type="match status" value="1"/>
</dbReference>
<evidence type="ECO:0000256" key="8">
    <source>
        <dbReference type="ARBA" id="ARBA00022676"/>
    </source>
</evidence>
<dbReference type="NCBIfam" id="TIGR01515">
    <property type="entry name" value="branching_enzym"/>
    <property type="match status" value="1"/>
</dbReference>
<dbReference type="NCBIfam" id="NF003811">
    <property type="entry name" value="PRK05402.1"/>
    <property type="match status" value="1"/>
</dbReference>
<dbReference type="Pfam" id="PF00128">
    <property type="entry name" value="Alpha-amylase"/>
    <property type="match status" value="1"/>
</dbReference>
<dbReference type="HAMAP" id="MF_00685">
    <property type="entry name" value="GlgB"/>
    <property type="match status" value="1"/>
</dbReference>
<dbReference type="SMART" id="SM00642">
    <property type="entry name" value="Aamy"/>
    <property type="match status" value="1"/>
</dbReference>
<dbReference type="InterPro" id="IPR006047">
    <property type="entry name" value="GH13_cat_dom"/>
</dbReference>
<name>A0A378JQH0_9GAMM</name>
<dbReference type="InterPro" id="IPR003385">
    <property type="entry name" value="Glyco_hydro_77"/>
</dbReference>
<dbReference type="Pfam" id="PF02446">
    <property type="entry name" value="Glyco_hydro_77"/>
    <property type="match status" value="1"/>
</dbReference>
<keyword evidence="8 12" id="KW-0328">Glycosyltransferase</keyword>
<dbReference type="FunFam" id="2.60.40.10:FF:000169">
    <property type="entry name" value="1,4-alpha-glucan branching enzyme GlgB"/>
    <property type="match status" value="1"/>
</dbReference>
<evidence type="ECO:0000256" key="4">
    <source>
        <dbReference type="ARBA" id="ARBA00004964"/>
    </source>
</evidence>
<reference evidence="15 16" key="1">
    <citation type="submission" date="2018-06" db="EMBL/GenBank/DDBJ databases">
        <authorList>
            <consortium name="Pathogen Informatics"/>
            <person name="Doyle S."/>
        </authorList>
    </citation>
    <scope>NUCLEOTIDE SEQUENCE [LARGE SCALE GENOMIC DNA]</scope>
    <source>
        <strain evidence="15 16">NCTC13316</strain>
    </source>
</reference>
<dbReference type="EMBL" id="UGOD01000001">
    <property type="protein sequence ID" value="STX50372.1"/>
    <property type="molecule type" value="Genomic_DNA"/>
</dbReference>
<dbReference type="PANTHER" id="PTHR43651:SF3">
    <property type="entry name" value="1,4-ALPHA-GLUCAN-BRANCHING ENZYME"/>
    <property type="match status" value="1"/>
</dbReference>
<dbReference type="FunFam" id="3.20.20.80:FF:000003">
    <property type="entry name" value="1,4-alpha-glucan branching enzyme GlgB"/>
    <property type="match status" value="1"/>
</dbReference>
<dbReference type="GO" id="GO:0003844">
    <property type="term" value="F:1,4-alpha-glucan branching enzyme activity"/>
    <property type="evidence" value="ECO:0007669"/>
    <property type="project" value="UniProtKB-UniRule"/>
</dbReference>
<keyword evidence="7 12" id="KW-0321">Glycogen metabolism</keyword>
<dbReference type="InterPro" id="IPR048458">
    <property type="entry name" value="MalQ_N"/>
</dbReference>
<evidence type="ECO:0000256" key="3">
    <source>
        <dbReference type="ARBA" id="ARBA00002953"/>
    </source>
</evidence>
<feature type="active site" description="Proton donor" evidence="12">
    <location>
        <position position="1059"/>
    </location>
</feature>
<dbReference type="InterPro" id="IPR006407">
    <property type="entry name" value="GlgB"/>
</dbReference>
<dbReference type="NCBIfam" id="NF008967">
    <property type="entry name" value="PRK12313.1"/>
    <property type="match status" value="1"/>
</dbReference>
<comment type="catalytic activity">
    <reaction evidence="1 13">
        <text>Transfers a segment of a (1-&gt;4)-alpha-D-glucan to a new position in an acceptor, which may be glucose or a (1-&gt;4)-alpha-D-glucan.</text>
        <dbReference type="EC" id="2.4.1.25"/>
    </reaction>
</comment>
<evidence type="ECO:0000313" key="15">
    <source>
        <dbReference type="EMBL" id="STX50372.1"/>
    </source>
</evidence>
<dbReference type="FunFam" id="2.60.40.1180:FF:000002">
    <property type="entry name" value="1,4-alpha-glucan branching enzyme GlgB"/>
    <property type="match status" value="1"/>
</dbReference>
<dbReference type="Pfam" id="PF02922">
    <property type="entry name" value="CBM_48"/>
    <property type="match status" value="1"/>
</dbReference>
<accession>A0A378JQH0</accession>
<dbReference type="Gene3D" id="2.60.40.10">
    <property type="entry name" value="Immunoglobulins"/>
    <property type="match status" value="1"/>
</dbReference>
<dbReference type="EC" id="2.4.1.18" evidence="12"/>
<keyword evidence="10 12" id="KW-0320">Glycogen biosynthesis</keyword>
<keyword evidence="16" id="KW-1185">Reference proteome</keyword>
<dbReference type="CDD" id="cd11322">
    <property type="entry name" value="AmyAc_Glg_BE"/>
    <property type="match status" value="1"/>
</dbReference>
<evidence type="ECO:0000256" key="6">
    <source>
        <dbReference type="ARBA" id="ARBA00009000"/>
    </source>
</evidence>
<dbReference type="GO" id="GO:0005978">
    <property type="term" value="P:glycogen biosynthetic process"/>
    <property type="evidence" value="ECO:0007669"/>
    <property type="project" value="UniProtKB-UniRule"/>
</dbReference>
<gene>
    <name evidence="12 15" type="primary">glgB</name>
    <name evidence="15" type="ORF">NCTC13316_00453</name>
</gene>
<dbReference type="InterPro" id="IPR017853">
    <property type="entry name" value="GH"/>
</dbReference>
<dbReference type="RefSeq" id="WP_115330095.1">
    <property type="nucleotide sequence ID" value="NZ_CAAAHP010000004.1"/>
</dbReference>
<keyword evidence="11 12" id="KW-0119">Carbohydrate metabolism</keyword>
<dbReference type="SUPFAM" id="SSF51445">
    <property type="entry name" value="(Trans)glycosidases"/>
    <property type="match status" value="2"/>
</dbReference>
<dbReference type="InterPro" id="IPR006048">
    <property type="entry name" value="A-amylase/branching_C"/>
</dbReference>
<keyword evidence="9 12" id="KW-0808">Transferase</keyword>
<evidence type="ECO:0000259" key="14">
    <source>
        <dbReference type="SMART" id="SM00642"/>
    </source>
</evidence>
<dbReference type="GO" id="GO:0004134">
    <property type="term" value="F:4-alpha-glucanotransferase activity"/>
    <property type="evidence" value="ECO:0007669"/>
    <property type="project" value="UniProtKB-EC"/>
</dbReference>
<evidence type="ECO:0000256" key="2">
    <source>
        <dbReference type="ARBA" id="ARBA00000826"/>
    </source>
</evidence>